<dbReference type="InterPro" id="IPR017694">
    <property type="entry name" value="Phosphonate_tfrase_rpt"/>
</dbReference>
<evidence type="ECO:0000256" key="3">
    <source>
        <dbReference type="ARBA" id="ARBA00022737"/>
    </source>
</evidence>
<evidence type="ECO:0000256" key="4">
    <source>
        <dbReference type="ARBA" id="ARBA00023315"/>
    </source>
</evidence>
<proteinExistence type="inferred from homology"/>
<dbReference type="GO" id="GO:0016746">
    <property type="term" value="F:acyltransferase activity"/>
    <property type="evidence" value="ECO:0007669"/>
    <property type="project" value="UniProtKB-KW"/>
</dbReference>
<dbReference type="RefSeq" id="WP_168989590.1">
    <property type="nucleotide sequence ID" value="NZ_CAWPHM010000089.1"/>
</dbReference>
<comment type="caution">
    <text evidence="5">The sequence shown here is derived from an EMBL/GenBank/DDBJ whole genome shotgun (WGS) entry which is preliminary data.</text>
</comment>
<dbReference type="PROSITE" id="PS00101">
    <property type="entry name" value="HEXAPEP_TRANSFERASES"/>
    <property type="match status" value="1"/>
</dbReference>
<gene>
    <name evidence="5" type="ORF">GPA21_18620</name>
</gene>
<keyword evidence="6" id="KW-1185">Reference proteome</keyword>
<dbReference type="InterPro" id="IPR050179">
    <property type="entry name" value="Trans_hexapeptide_repeat"/>
</dbReference>
<dbReference type="InterPro" id="IPR011004">
    <property type="entry name" value="Trimer_LpxA-like_sf"/>
</dbReference>
<dbReference type="EMBL" id="WTVM01000180">
    <property type="protein sequence ID" value="NMG04966.1"/>
    <property type="molecule type" value="Genomic_DNA"/>
</dbReference>
<name>A0A972FMH0_9RHOO</name>
<reference evidence="5" key="1">
    <citation type="submission" date="2019-12" db="EMBL/GenBank/DDBJ databases">
        <title>Comparative genomics gives insights into the taxonomy of the Azoarcus-Aromatoleum group and reveals separate origins of nif in the plant-associated Azoarcus and non-plant-associated Aromatoleum sub-groups.</title>
        <authorList>
            <person name="Lafos M."/>
            <person name="Maluk M."/>
            <person name="Batista M."/>
            <person name="Junghare M."/>
            <person name="Carmona M."/>
            <person name="Faoro H."/>
            <person name="Cruz L.M."/>
            <person name="Battistoni F."/>
            <person name="De Souza E."/>
            <person name="Pedrosa F."/>
            <person name="Chen W.-M."/>
            <person name="Poole P.S."/>
            <person name="Dixon R.A."/>
            <person name="James E.K."/>
        </authorList>
    </citation>
    <scope>NUCLEOTIDE SEQUENCE</scope>
    <source>
        <strain evidence="5">NSC3</strain>
    </source>
</reference>
<sequence>MLELTQQPTVGRDTSLNSATLGSWTEVGDRCTLENVVMGDYSYCGADCILQNTEIGKFSNIAAHVRLGPTAHPLDRPTLHHFTYRRAAYGFAATDDESFFAARAARVLSIGHDTWIGHGAIVMPGLTIGNGAVIGAGSVVTRDVEPWTIVAGNPARVIRRRFPPEVAEAMERIRWWDWQHDVLQQRLDDFSGRAGDFIRNYR</sequence>
<dbReference type="NCBIfam" id="TIGR03308">
    <property type="entry name" value="phn_thr-fam"/>
    <property type="match status" value="1"/>
</dbReference>
<evidence type="ECO:0000256" key="1">
    <source>
        <dbReference type="ARBA" id="ARBA00007274"/>
    </source>
</evidence>
<organism evidence="5 6">
    <name type="scientific">Azoarcus taiwanensis</name>
    <dbReference type="NCBI Taxonomy" id="666964"/>
    <lineage>
        <taxon>Bacteria</taxon>
        <taxon>Pseudomonadati</taxon>
        <taxon>Pseudomonadota</taxon>
        <taxon>Betaproteobacteria</taxon>
        <taxon>Rhodocyclales</taxon>
        <taxon>Zoogloeaceae</taxon>
        <taxon>Azoarcus</taxon>
    </lineage>
</organism>
<evidence type="ECO:0000313" key="6">
    <source>
        <dbReference type="Proteomes" id="UP000599523"/>
    </source>
</evidence>
<evidence type="ECO:0000256" key="2">
    <source>
        <dbReference type="ARBA" id="ARBA00022679"/>
    </source>
</evidence>
<keyword evidence="3" id="KW-0677">Repeat</keyword>
<comment type="similarity">
    <text evidence="1">Belongs to the transferase hexapeptide repeat family.</text>
</comment>
<keyword evidence="2" id="KW-0808">Transferase</keyword>
<dbReference type="Gene3D" id="2.160.10.10">
    <property type="entry name" value="Hexapeptide repeat proteins"/>
    <property type="match status" value="1"/>
</dbReference>
<dbReference type="AlphaFoldDB" id="A0A972FMH0"/>
<dbReference type="SUPFAM" id="SSF51161">
    <property type="entry name" value="Trimeric LpxA-like enzymes"/>
    <property type="match status" value="1"/>
</dbReference>
<dbReference type="InterPro" id="IPR001451">
    <property type="entry name" value="Hexapep"/>
</dbReference>
<protein>
    <submittedName>
        <fullName evidence="5">Chloramphenicol acetyltransferase</fullName>
    </submittedName>
</protein>
<dbReference type="PANTHER" id="PTHR43300">
    <property type="entry name" value="ACETYLTRANSFERASE"/>
    <property type="match status" value="1"/>
</dbReference>
<accession>A0A972FMH0</accession>
<dbReference type="PANTHER" id="PTHR43300:SF11">
    <property type="entry name" value="ACETYLTRANSFERASE RV3034C-RELATED"/>
    <property type="match status" value="1"/>
</dbReference>
<dbReference type="InterPro" id="IPR018357">
    <property type="entry name" value="Hexapep_transf_CS"/>
</dbReference>
<dbReference type="Proteomes" id="UP000599523">
    <property type="component" value="Unassembled WGS sequence"/>
</dbReference>
<dbReference type="Pfam" id="PF00132">
    <property type="entry name" value="Hexapep"/>
    <property type="match status" value="1"/>
</dbReference>
<evidence type="ECO:0000313" key="5">
    <source>
        <dbReference type="EMBL" id="NMG04966.1"/>
    </source>
</evidence>
<dbReference type="CDD" id="cd03349">
    <property type="entry name" value="LbH_XAT"/>
    <property type="match status" value="1"/>
</dbReference>
<keyword evidence="4" id="KW-0012">Acyltransferase</keyword>